<dbReference type="Gene3D" id="3.80.10.10">
    <property type="entry name" value="Ribonuclease Inhibitor"/>
    <property type="match status" value="1"/>
</dbReference>
<organism evidence="3 4">
    <name type="scientific">Nibrella saemangeumensis</name>
    <dbReference type="NCBI Taxonomy" id="1084526"/>
    <lineage>
        <taxon>Bacteria</taxon>
        <taxon>Pseudomonadati</taxon>
        <taxon>Bacteroidota</taxon>
        <taxon>Cytophagia</taxon>
        <taxon>Cytophagales</taxon>
        <taxon>Spirosomataceae</taxon>
        <taxon>Nibrella</taxon>
    </lineage>
</organism>
<dbReference type="PANTHER" id="PTHR46652:SF3">
    <property type="entry name" value="LEUCINE-RICH REPEAT-CONTAINING PROTEIN 9"/>
    <property type="match status" value="1"/>
</dbReference>
<sequence>MNDTPPAQSPLPVADTPANHQTWWSGLEPQWQAAFQAAFLGHTNPPADEELENLRQTPALRLAGPTAPFPNMRFALTNCSGLTGMSRLETLVLTNHAIESIWELAHLTKLKSLFVSDNAIRSLAGIDGITQLEQLYAQANQIDSLEPIRNLTHLREVYVSGNALTSLKGLTRQHAQTIKAFFCLPNEHLADREIIRVERTLGIRCRSL</sequence>
<keyword evidence="4" id="KW-1185">Reference proteome</keyword>
<name>A0ABP8MNN3_9BACT</name>
<dbReference type="Proteomes" id="UP001501175">
    <property type="component" value="Unassembled WGS sequence"/>
</dbReference>
<dbReference type="EMBL" id="BAABHD010000022">
    <property type="protein sequence ID" value="GAA4453623.1"/>
    <property type="molecule type" value="Genomic_DNA"/>
</dbReference>
<protein>
    <recommendedName>
        <fullName evidence="5">Leucine-rich repeat domain-containing protein</fullName>
    </recommendedName>
</protein>
<evidence type="ECO:0000256" key="1">
    <source>
        <dbReference type="ARBA" id="ARBA00022614"/>
    </source>
</evidence>
<dbReference type="SMART" id="SM00369">
    <property type="entry name" value="LRR_TYP"/>
    <property type="match status" value="2"/>
</dbReference>
<dbReference type="InterPro" id="IPR032675">
    <property type="entry name" value="LRR_dom_sf"/>
</dbReference>
<dbReference type="PROSITE" id="PS51450">
    <property type="entry name" value="LRR"/>
    <property type="match status" value="1"/>
</dbReference>
<comment type="caution">
    <text evidence="3">The sequence shown here is derived from an EMBL/GenBank/DDBJ whole genome shotgun (WGS) entry which is preliminary data.</text>
</comment>
<evidence type="ECO:0000313" key="3">
    <source>
        <dbReference type="EMBL" id="GAA4453623.1"/>
    </source>
</evidence>
<dbReference type="InterPro" id="IPR050836">
    <property type="entry name" value="SDS22/Internalin_LRR"/>
</dbReference>
<evidence type="ECO:0008006" key="5">
    <source>
        <dbReference type="Google" id="ProtNLM"/>
    </source>
</evidence>
<dbReference type="SMART" id="SM00365">
    <property type="entry name" value="LRR_SD22"/>
    <property type="match status" value="3"/>
</dbReference>
<keyword evidence="2" id="KW-0677">Repeat</keyword>
<evidence type="ECO:0000313" key="4">
    <source>
        <dbReference type="Proteomes" id="UP001501175"/>
    </source>
</evidence>
<dbReference type="PANTHER" id="PTHR46652">
    <property type="entry name" value="LEUCINE-RICH REPEAT AND IQ DOMAIN-CONTAINING PROTEIN 1-RELATED"/>
    <property type="match status" value="1"/>
</dbReference>
<evidence type="ECO:0000256" key="2">
    <source>
        <dbReference type="ARBA" id="ARBA00022737"/>
    </source>
</evidence>
<dbReference type="InterPro" id="IPR025875">
    <property type="entry name" value="Leu-rich_rpt_4"/>
</dbReference>
<keyword evidence="1" id="KW-0433">Leucine-rich repeat</keyword>
<proteinExistence type="predicted"/>
<reference evidence="4" key="1">
    <citation type="journal article" date="2019" name="Int. J. Syst. Evol. Microbiol.">
        <title>The Global Catalogue of Microorganisms (GCM) 10K type strain sequencing project: providing services to taxonomists for standard genome sequencing and annotation.</title>
        <authorList>
            <consortium name="The Broad Institute Genomics Platform"/>
            <consortium name="The Broad Institute Genome Sequencing Center for Infectious Disease"/>
            <person name="Wu L."/>
            <person name="Ma J."/>
        </authorList>
    </citation>
    <scope>NUCLEOTIDE SEQUENCE [LARGE SCALE GENOMIC DNA]</scope>
    <source>
        <strain evidence="4">JCM 17927</strain>
    </source>
</reference>
<dbReference type="SUPFAM" id="SSF52075">
    <property type="entry name" value="Outer arm dynein light chain 1"/>
    <property type="match status" value="1"/>
</dbReference>
<dbReference type="RefSeq" id="WP_345242864.1">
    <property type="nucleotide sequence ID" value="NZ_BAABHD010000022.1"/>
</dbReference>
<dbReference type="InterPro" id="IPR001611">
    <property type="entry name" value="Leu-rich_rpt"/>
</dbReference>
<accession>A0ABP8MNN3</accession>
<dbReference type="Pfam" id="PF12799">
    <property type="entry name" value="LRR_4"/>
    <property type="match status" value="1"/>
</dbReference>
<dbReference type="InterPro" id="IPR003591">
    <property type="entry name" value="Leu-rich_rpt_typical-subtyp"/>
</dbReference>
<gene>
    <name evidence="3" type="ORF">GCM10023189_18960</name>
</gene>